<comment type="caution">
    <text evidence="10">The sequence shown here is derived from an EMBL/GenBank/DDBJ whole genome shotgun (WGS) entry which is preliminary data.</text>
</comment>
<accession>A0A0R2NQS2</accession>
<evidence type="ECO:0000256" key="5">
    <source>
        <dbReference type="ARBA" id="ARBA00023002"/>
    </source>
</evidence>
<gene>
    <name evidence="10" type="ORF">DY78_GL000189</name>
</gene>
<dbReference type="Proteomes" id="UP000050920">
    <property type="component" value="Unassembled WGS sequence"/>
</dbReference>
<keyword evidence="11" id="KW-1185">Reference proteome</keyword>
<comment type="similarity">
    <text evidence="2">Belongs to the class-III pyridine nucleotide-disulfide oxidoreductase family.</text>
</comment>
<dbReference type="Pfam" id="PF02852">
    <property type="entry name" value="Pyr_redox_dim"/>
    <property type="match status" value="1"/>
</dbReference>
<evidence type="ECO:0000256" key="6">
    <source>
        <dbReference type="ARBA" id="ARBA00023097"/>
    </source>
</evidence>
<dbReference type="Pfam" id="PF07992">
    <property type="entry name" value="Pyr_redox_2"/>
    <property type="match status" value="1"/>
</dbReference>
<dbReference type="AlphaFoldDB" id="A0A0R2NQS2"/>
<keyword evidence="6" id="KW-0558">Oxidation</keyword>
<organism evidence="10 11">
    <name type="scientific">Lactiplantibacillus fabifermentans DSM 21115</name>
    <dbReference type="NCBI Taxonomy" id="1413187"/>
    <lineage>
        <taxon>Bacteria</taxon>
        <taxon>Bacillati</taxon>
        <taxon>Bacillota</taxon>
        <taxon>Bacilli</taxon>
        <taxon>Lactobacillales</taxon>
        <taxon>Lactobacillaceae</taxon>
        <taxon>Lactiplantibacillus</taxon>
    </lineage>
</organism>
<dbReference type="Gene3D" id="3.50.50.60">
    <property type="entry name" value="FAD/NAD(P)-binding domain"/>
    <property type="match status" value="2"/>
</dbReference>
<comment type="cofactor">
    <cofactor evidence="1">
        <name>FAD</name>
        <dbReference type="ChEBI" id="CHEBI:57692"/>
    </cofactor>
</comment>
<dbReference type="SUPFAM" id="SSF51905">
    <property type="entry name" value="FAD/NAD(P)-binding domain"/>
    <property type="match status" value="1"/>
</dbReference>
<evidence type="ECO:0000256" key="3">
    <source>
        <dbReference type="ARBA" id="ARBA00022630"/>
    </source>
</evidence>
<dbReference type="PRINTS" id="PR00411">
    <property type="entry name" value="PNDRDTASEI"/>
</dbReference>
<name>A0A0R2NQS2_9LACO</name>
<dbReference type="PANTHER" id="PTHR43429:SF1">
    <property type="entry name" value="NAD(P)H SULFUR OXIDOREDUCTASE (COA-DEPENDENT)"/>
    <property type="match status" value="1"/>
</dbReference>
<dbReference type="PANTHER" id="PTHR43429">
    <property type="entry name" value="PYRIDINE NUCLEOTIDE-DISULFIDE OXIDOREDUCTASE DOMAIN-CONTAINING"/>
    <property type="match status" value="1"/>
</dbReference>
<dbReference type="InterPro" id="IPR023753">
    <property type="entry name" value="FAD/NAD-binding_dom"/>
</dbReference>
<evidence type="ECO:0000313" key="10">
    <source>
        <dbReference type="EMBL" id="KRO27218.1"/>
    </source>
</evidence>
<sequence>MKVVVVGFTHAGIAAVEQVLTTYPEAEITVYERQAKISYLSCATYLHIEGTIPELSDAMYADPADFEKQGVTMALQHDVINIDSNVHTLLVQDLITKQMATTHYDKLIMTTGSITAIPAITGIENPKVLLCKTYDQAHDLCQHTVQQRRIAIIGGSYVGVELAEAYINSGHQVLLLQQTAHLLNKYVEPLIADQVADVLVEKGVQVVTNAQVTAFADTADDQLLVTTKQGDFVVDMAAMSAGMVPQTDLLEGQIAMAANGAILTDDYMQTSDPDILAAGDAAASHFNPTKSNVYAPLASQAVRQGALAGMNVGERRLRSIGTQISTGMMVFGHTVVGTGLTLASAQAAQRHVAHVVYTGAYRPEFMPDAVPVTVELIYDRNNRQVLGAQLMSEHDVSQAANTVSAFMQNGGTIDQLAFLDMLFSPNFNQPFNYLNLAAQLAVKQENGYLRT</sequence>
<dbReference type="SUPFAM" id="SSF55424">
    <property type="entry name" value="FAD/NAD-linked reductases, dimerisation (C-terminal) domain"/>
    <property type="match status" value="1"/>
</dbReference>
<keyword evidence="7" id="KW-0676">Redox-active center</keyword>
<dbReference type="InterPro" id="IPR016156">
    <property type="entry name" value="FAD/NAD-linked_Rdtase_dimer_sf"/>
</dbReference>
<protein>
    <submittedName>
        <fullName evidence="10">NADH oxidase</fullName>
    </submittedName>
</protein>
<dbReference type="InterPro" id="IPR036188">
    <property type="entry name" value="FAD/NAD-bd_sf"/>
</dbReference>
<dbReference type="InterPro" id="IPR050260">
    <property type="entry name" value="FAD-bd_OxRdtase"/>
</dbReference>
<keyword evidence="3" id="KW-0285">Flavoprotein</keyword>
<dbReference type="PRINTS" id="PR00368">
    <property type="entry name" value="FADPNR"/>
</dbReference>
<dbReference type="EMBL" id="AYGX02000083">
    <property type="protein sequence ID" value="KRO27218.1"/>
    <property type="molecule type" value="Genomic_DNA"/>
</dbReference>
<evidence type="ECO:0000259" key="9">
    <source>
        <dbReference type="Pfam" id="PF07992"/>
    </source>
</evidence>
<dbReference type="Gene3D" id="3.30.390.30">
    <property type="match status" value="1"/>
</dbReference>
<evidence type="ECO:0000256" key="1">
    <source>
        <dbReference type="ARBA" id="ARBA00001974"/>
    </source>
</evidence>
<keyword evidence="4" id="KW-0274">FAD</keyword>
<dbReference type="InterPro" id="IPR004099">
    <property type="entry name" value="Pyr_nucl-diS_OxRdtase_dimer"/>
</dbReference>
<keyword evidence="5" id="KW-0560">Oxidoreductase</keyword>
<dbReference type="RefSeq" id="WP_024623619.1">
    <property type="nucleotide sequence ID" value="NZ_AYGX02000083.1"/>
</dbReference>
<feature type="domain" description="Pyridine nucleotide-disulphide oxidoreductase dimerisation" evidence="8">
    <location>
        <begin position="332"/>
        <end position="428"/>
    </location>
</feature>
<dbReference type="GO" id="GO:0016491">
    <property type="term" value="F:oxidoreductase activity"/>
    <property type="evidence" value="ECO:0007669"/>
    <property type="project" value="UniProtKB-KW"/>
</dbReference>
<evidence type="ECO:0000256" key="7">
    <source>
        <dbReference type="ARBA" id="ARBA00023284"/>
    </source>
</evidence>
<evidence type="ECO:0000256" key="4">
    <source>
        <dbReference type="ARBA" id="ARBA00022827"/>
    </source>
</evidence>
<feature type="domain" description="FAD/NAD(P)-binding" evidence="9">
    <location>
        <begin position="1"/>
        <end position="305"/>
    </location>
</feature>
<evidence type="ECO:0000256" key="2">
    <source>
        <dbReference type="ARBA" id="ARBA00009130"/>
    </source>
</evidence>
<evidence type="ECO:0000313" key="11">
    <source>
        <dbReference type="Proteomes" id="UP000050920"/>
    </source>
</evidence>
<reference evidence="10 11" key="1">
    <citation type="journal article" date="2015" name="Genome Announc.">
        <title>Expanding the biotechnology potential of lactobacilli through comparative genomics of 213 strains and associated genera.</title>
        <authorList>
            <person name="Sun Z."/>
            <person name="Harris H.M."/>
            <person name="McCann A."/>
            <person name="Guo C."/>
            <person name="Argimon S."/>
            <person name="Zhang W."/>
            <person name="Yang X."/>
            <person name="Jeffery I.B."/>
            <person name="Cooney J.C."/>
            <person name="Kagawa T.F."/>
            <person name="Liu W."/>
            <person name="Song Y."/>
            <person name="Salvetti E."/>
            <person name="Wrobel A."/>
            <person name="Rasinkangas P."/>
            <person name="Parkhill J."/>
            <person name="Rea M.C."/>
            <person name="O'Sullivan O."/>
            <person name="Ritari J."/>
            <person name="Douillard F.P."/>
            <person name="Paul Ross R."/>
            <person name="Yang R."/>
            <person name="Briner A.E."/>
            <person name="Felis G.E."/>
            <person name="de Vos W.M."/>
            <person name="Barrangou R."/>
            <person name="Klaenhammer T.R."/>
            <person name="Caufield P.W."/>
            <person name="Cui Y."/>
            <person name="Zhang H."/>
            <person name="O'Toole P.W."/>
        </authorList>
    </citation>
    <scope>NUCLEOTIDE SEQUENCE [LARGE SCALE GENOMIC DNA]</scope>
    <source>
        <strain evidence="10 11">DSM 21115</strain>
    </source>
</reference>
<proteinExistence type="inferred from homology"/>
<evidence type="ECO:0000259" key="8">
    <source>
        <dbReference type="Pfam" id="PF02852"/>
    </source>
</evidence>